<evidence type="ECO:0000313" key="2">
    <source>
        <dbReference type="Proteomes" id="UP000631114"/>
    </source>
</evidence>
<reference evidence="1 2" key="1">
    <citation type="submission" date="2020-10" db="EMBL/GenBank/DDBJ databases">
        <title>The Coptis chinensis genome and diversification of protoberbering-type alkaloids.</title>
        <authorList>
            <person name="Wang B."/>
            <person name="Shu S."/>
            <person name="Song C."/>
            <person name="Liu Y."/>
        </authorList>
    </citation>
    <scope>NUCLEOTIDE SEQUENCE [LARGE SCALE GENOMIC DNA]</scope>
    <source>
        <strain evidence="1">HL-2020</strain>
        <tissue evidence="1">Leaf</tissue>
    </source>
</reference>
<protein>
    <recommendedName>
        <fullName evidence="3">Reverse transcriptase</fullName>
    </recommendedName>
</protein>
<evidence type="ECO:0000313" key="1">
    <source>
        <dbReference type="EMBL" id="KAF9617933.1"/>
    </source>
</evidence>
<dbReference type="OrthoDB" id="1741802at2759"/>
<dbReference type="Proteomes" id="UP000631114">
    <property type="component" value="Unassembled WGS sequence"/>
</dbReference>
<dbReference type="EMBL" id="JADFTS010000003">
    <property type="protein sequence ID" value="KAF9617933.1"/>
    <property type="molecule type" value="Genomic_DNA"/>
</dbReference>
<name>A0A835M355_9MAGN</name>
<sequence length="239" mass="26893">MGCIDLAFYNKEWQDSFPSWGHKVVARLCSDHAPLIGWHESIPKPRNAPFKFFNMWLSHPNFMALVKNSWEEYIEGHELFILAQKLKRLKDAIKNWNKHSFGHLGSKISLETKNLEELQQMQGCLGTGTTQNGVASHFIYMARNEFLSRLLCKERSVITQRENCLLGGFCVASISLADGTGQYYLKVSSFRSGCQSPALPSKSFIKVCNPGLPNPPPSTVNSIPRCSRKLSAWVVAVLC</sequence>
<accession>A0A835M355</accession>
<organism evidence="1 2">
    <name type="scientific">Coptis chinensis</name>
    <dbReference type="NCBI Taxonomy" id="261450"/>
    <lineage>
        <taxon>Eukaryota</taxon>
        <taxon>Viridiplantae</taxon>
        <taxon>Streptophyta</taxon>
        <taxon>Embryophyta</taxon>
        <taxon>Tracheophyta</taxon>
        <taxon>Spermatophyta</taxon>
        <taxon>Magnoliopsida</taxon>
        <taxon>Ranunculales</taxon>
        <taxon>Ranunculaceae</taxon>
        <taxon>Coptidoideae</taxon>
        <taxon>Coptis</taxon>
    </lineage>
</organism>
<dbReference type="PANTHER" id="PTHR33710">
    <property type="entry name" value="BNAC02G09200D PROTEIN"/>
    <property type="match status" value="1"/>
</dbReference>
<dbReference type="AlphaFoldDB" id="A0A835M355"/>
<evidence type="ECO:0008006" key="3">
    <source>
        <dbReference type="Google" id="ProtNLM"/>
    </source>
</evidence>
<proteinExistence type="predicted"/>
<gene>
    <name evidence="1" type="ORF">IFM89_039226</name>
</gene>
<comment type="caution">
    <text evidence="1">The sequence shown here is derived from an EMBL/GenBank/DDBJ whole genome shotgun (WGS) entry which is preliminary data.</text>
</comment>
<keyword evidence="2" id="KW-1185">Reference proteome</keyword>
<dbReference type="PANTHER" id="PTHR33710:SF71">
    <property type="entry name" value="ENDONUCLEASE_EXONUCLEASE_PHOSPHATASE DOMAIN-CONTAINING PROTEIN"/>
    <property type="match status" value="1"/>
</dbReference>